<protein>
    <submittedName>
        <fullName evidence="3">Spy/CpxP family protein refolding chaperone</fullName>
    </submittedName>
</protein>
<sequence>MTRTHPILLATLLAAASTWSLAQTAPAPATGPAATAQATQSDGTRAQRWAERRAQRQEQLKAALKLSPAQEGAWSTYTAAMQPPAQRPARMDRAEMAQLTTPQRIERMQAVQAERQQLMNQRLDAVKSFYAQLTPEQQKVYDQQSLRRGDGYGHGPRMHGERGMHR</sequence>
<dbReference type="RefSeq" id="WP_377483654.1">
    <property type="nucleotide sequence ID" value="NZ_JBHLTN010000026.1"/>
</dbReference>
<accession>A0ABV6PUD7</accession>
<keyword evidence="2" id="KW-0732">Signal</keyword>
<dbReference type="Proteomes" id="UP001589834">
    <property type="component" value="Unassembled WGS sequence"/>
</dbReference>
<evidence type="ECO:0000256" key="1">
    <source>
        <dbReference type="SAM" id="MobiDB-lite"/>
    </source>
</evidence>
<dbReference type="InterPro" id="IPR012899">
    <property type="entry name" value="LTXXQ"/>
</dbReference>
<dbReference type="EMBL" id="JBHLTN010000026">
    <property type="protein sequence ID" value="MFC0593467.1"/>
    <property type="molecule type" value="Genomic_DNA"/>
</dbReference>
<feature type="region of interest" description="Disordered" evidence="1">
    <location>
        <begin position="25"/>
        <end position="47"/>
    </location>
</feature>
<feature type="signal peptide" evidence="2">
    <location>
        <begin position="1"/>
        <end position="22"/>
    </location>
</feature>
<keyword evidence="4" id="KW-1185">Reference proteome</keyword>
<name>A0ABV6PUD7_9BURK</name>
<organism evidence="3 4">
    <name type="scientific">Ottowia pentelensis</name>
    <dbReference type="NCBI Taxonomy" id="511108"/>
    <lineage>
        <taxon>Bacteria</taxon>
        <taxon>Pseudomonadati</taxon>
        <taxon>Pseudomonadota</taxon>
        <taxon>Betaproteobacteria</taxon>
        <taxon>Burkholderiales</taxon>
        <taxon>Comamonadaceae</taxon>
        <taxon>Ottowia</taxon>
    </lineage>
</organism>
<feature type="compositionally biased region" description="Low complexity" evidence="1">
    <location>
        <begin position="25"/>
        <end position="40"/>
    </location>
</feature>
<gene>
    <name evidence="3" type="ORF">ACFFGG_13000</name>
</gene>
<evidence type="ECO:0000256" key="2">
    <source>
        <dbReference type="SAM" id="SignalP"/>
    </source>
</evidence>
<evidence type="ECO:0000313" key="3">
    <source>
        <dbReference type="EMBL" id="MFC0593467.1"/>
    </source>
</evidence>
<evidence type="ECO:0000313" key="4">
    <source>
        <dbReference type="Proteomes" id="UP001589834"/>
    </source>
</evidence>
<proteinExistence type="predicted"/>
<reference evidence="3 4" key="1">
    <citation type="submission" date="2024-09" db="EMBL/GenBank/DDBJ databases">
        <authorList>
            <person name="Sun Q."/>
            <person name="Mori K."/>
        </authorList>
    </citation>
    <scope>NUCLEOTIDE SEQUENCE [LARGE SCALE GENOMIC DNA]</scope>
    <source>
        <strain evidence="3 4">NCAIM B.02336</strain>
    </source>
</reference>
<feature type="region of interest" description="Disordered" evidence="1">
    <location>
        <begin position="145"/>
        <end position="166"/>
    </location>
</feature>
<dbReference type="Pfam" id="PF07813">
    <property type="entry name" value="LTXXQ"/>
    <property type="match status" value="1"/>
</dbReference>
<feature type="chain" id="PRO_5047066617" evidence="2">
    <location>
        <begin position="23"/>
        <end position="166"/>
    </location>
</feature>
<comment type="caution">
    <text evidence="3">The sequence shown here is derived from an EMBL/GenBank/DDBJ whole genome shotgun (WGS) entry which is preliminary data.</text>
</comment>